<dbReference type="EMBL" id="CABM01000024">
    <property type="protein sequence ID" value="CBH96283.1"/>
    <property type="molecule type" value="Genomic_DNA"/>
</dbReference>
<accession>E6PMY1</accession>
<organism evidence="1">
    <name type="scientific">mine drainage metagenome</name>
    <dbReference type="NCBI Taxonomy" id="410659"/>
    <lineage>
        <taxon>unclassified sequences</taxon>
        <taxon>metagenomes</taxon>
        <taxon>ecological metagenomes</taxon>
    </lineage>
</organism>
<dbReference type="AlphaFoldDB" id="E6PMY1"/>
<gene>
    <name evidence="1" type="ORF">CARN2_2224</name>
</gene>
<name>E6PMY1_9ZZZZ</name>
<proteinExistence type="predicted"/>
<sequence>MGENVLLNMPRTKSLNFSLICQVFESL</sequence>
<protein>
    <submittedName>
        <fullName evidence="1">Uncharacterized protein</fullName>
    </submittedName>
</protein>
<reference evidence="1" key="1">
    <citation type="submission" date="2009-10" db="EMBL/GenBank/DDBJ databases">
        <title>Diversity of trophic interactions inside an arsenic-rich microbial ecosystem.</title>
        <authorList>
            <person name="Bertin P.N."/>
            <person name="Heinrich-Salmeron A."/>
            <person name="Pelletier E."/>
            <person name="Goulhen-Chollet F."/>
            <person name="Arsene-Ploetze F."/>
            <person name="Gallien S."/>
            <person name="Calteau A."/>
            <person name="Vallenet D."/>
            <person name="Casiot C."/>
            <person name="Chane-Woon-Ming B."/>
            <person name="Giloteaux L."/>
            <person name="Barakat M."/>
            <person name="Bonnefoy V."/>
            <person name="Bruneel O."/>
            <person name="Chandler M."/>
            <person name="Cleiss J."/>
            <person name="Duran R."/>
            <person name="Elbaz-Poulichet F."/>
            <person name="Fonknechten N."/>
            <person name="Lauga B."/>
            <person name="Mornico D."/>
            <person name="Ortet P."/>
            <person name="Schaeffer C."/>
            <person name="Siguier P."/>
            <person name="Alexander Thil Smith A."/>
            <person name="Van Dorsselaer A."/>
            <person name="Weissenbach J."/>
            <person name="Medigue C."/>
            <person name="Le Paslier D."/>
        </authorList>
    </citation>
    <scope>NUCLEOTIDE SEQUENCE</scope>
</reference>
<evidence type="ECO:0000313" key="1">
    <source>
        <dbReference type="EMBL" id="CBH96283.1"/>
    </source>
</evidence>
<comment type="caution">
    <text evidence="1">The sequence shown here is derived from an EMBL/GenBank/DDBJ whole genome shotgun (WGS) entry which is preliminary data.</text>
</comment>